<dbReference type="OrthoDB" id="1932843at2759"/>
<comment type="caution">
    <text evidence="1">The sequence shown here is derived from an EMBL/GenBank/DDBJ whole genome shotgun (WGS) entry which is preliminary data.</text>
</comment>
<dbReference type="AlphaFoldDB" id="A0A7J7NQB3"/>
<sequence>MYLSLPLPSTVTREITVTVFYGDGTALPMPFSVTVLKDGSCKDLLETLSDECYLRSDKTLLLAEVYSDLEVAFVISEEETIFKALTKTAELLGENTTLFCQYYYGYLFHELLAFQLTDRHPPVQRKCTNAKSTEMIGFSSSAISVLNGAEFFASEADNSSLIHMDVDQSFLSVSAPVKAAIFESFVRHNMIESEIDVKLGI</sequence>
<name>A0A7J7NQB3_9MAGN</name>
<proteinExistence type="predicted"/>
<protein>
    <submittedName>
        <fullName evidence="1">Uncharacterized protein</fullName>
    </submittedName>
</protein>
<evidence type="ECO:0000313" key="2">
    <source>
        <dbReference type="Proteomes" id="UP000541444"/>
    </source>
</evidence>
<accession>A0A7J7NQB3</accession>
<dbReference type="EMBL" id="JACGCM010000669">
    <property type="protein sequence ID" value="KAF6169240.1"/>
    <property type="molecule type" value="Genomic_DNA"/>
</dbReference>
<gene>
    <name evidence="1" type="ORF">GIB67_013670</name>
</gene>
<dbReference type="Proteomes" id="UP000541444">
    <property type="component" value="Unassembled WGS sequence"/>
</dbReference>
<reference evidence="1 2" key="1">
    <citation type="journal article" date="2020" name="IScience">
        <title>Genome Sequencing of the Endangered Kingdonia uniflora (Circaeasteraceae, Ranunculales) Reveals Potential Mechanisms of Evolutionary Specialization.</title>
        <authorList>
            <person name="Sun Y."/>
            <person name="Deng T."/>
            <person name="Zhang A."/>
            <person name="Moore M.J."/>
            <person name="Landis J.B."/>
            <person name="Lin N."/>
            <person name="Zhang H."/>
            <person name="Zhang X."/>
            <person name="Huang J."/>
            <person name="Zhang X."/>
            <person name="Sun H."/>
            <person name="Wang H."/>
        </authorList>
    </citation>
    <scope>NUCLEOTIDE SEQUENCE [LARGE SCALE GENOMIC DNA]</scope>
    <source>
        <strain evidence="1">TB1705</strain>
        <tissue evidence="1">Leaf</tissue>
    </source>
</reference>
<keyword evidence="2" id="KW-1185">Reference proteome</keyword>
<dbReference type="PANTHER" id="PTHR47087">
    <property type="entry name" value="METHIONINE S-METHYLTRANSFERASE"/>
    <property type="match status" value="1"/>
</dbReference>
<dbReference type="PANTHER" id="PTHR47087:SF1">
    <property type="entry name" value="METHIONINE S-METHYLTRANSFERASE"/>
    <property type="match status" value="1"/>
</dbReference>
<organism evidence="1 2">
    <name type="scientific">Kingdonia uniflora</name>
    <dbReference type="NCBI Taxonomy" id="39325"/>
    <lineage>
        <taxon>Eukaryota</taxon>
        <taxon>Viridiplantae</taxon>
        <taxon>Streptophyta</taxon>
        <taxon>Embryophyta</taxon>
        <taxon>Tracheophyta</taxon>
        <taxon>Spermatophyta</taxon>
        <taxon>Magnoliopsida</taxon>
        <taxon>Ranunculales</taxon>
        <taxon>Circaeasteraceae</taxon>
        <taxon>Kingdonia</taxon>
    </lineage>
</organism>
<evidence type="ECO:0000313" key="1">
    <source>
        <dbReference type="EMBL" id="KAF6169240.1"/>
    </source>
</evidence>